<keyword evidence="3 5" id="KW-0067">ATP-binding</keyword>
<evidence type="ECO:0000256" key="4">
    <source>
        <dbReference type="ARBA" id="ARBA00060888"/>
    </source>
</evidence>
<dbReference type="InterPro" id="IPR011761">
    <property type="entry name" value="ATP-grasp"/>
</dbReference>
<keyword evidence="1" id="KW-0436">Ligase</keyword>
<reference evidence="8 9" key="1">
    <citation type="submission" date="2019-01" db="EMBL/GenBank/DDBJ databases">
        <title>Ktedonosporobacter rubrisoli SCAWS-G2.</title>
        <authorList>
            <person name="Huang Y."/>
            <person name="Yan B."/>
        </authorList>
    </citation>
    <scope>NUCLEOTIDE SEQUENCE [LARGE SCALE GENOMIC DNA]</scope>
    <source>
        <strain evidence="8 9">SCAWS-G2</strain>
    </source>
</reference>
<dbReference type="Gene3D" id="3.30.1490.20">
    <property type="entry name" value="ATP-grasp fold, A domain"/>
    <property type="match status" value="1"/>
</dbReference>
<dbReference type="Pfam" id="PF13549">
    <property type="entry name" value="ATP-grasp_5"/>
    <property type="match status" value="1"/>
</dbReference>
<protein>
    <submittedName>
        <fullName evidence="8">CoA-binding protein</fullName>
    </submittedName>
</protein>
<keyword evidence="9" id="KW-1185">Reference proteome</keyword>
<dbReference type="PANTHER" id="PTHR43334">
    <property type="entry name" value="ACETATE--COA LIGASE [ADP-FORMING]"/>
    <property type="match status" value="1"/>
</dbReference>
<dbReference type="OrthoDB" id="9807426at2"/>
<dbReference type="EMBL" id="CP035758">
    <property type="protein sequence ID" value="QBD77002.1"/>
    <property type="molecule type" value="Genomic_DNA"/>
</dbReference>
<dbReference type="GO" id="GO:0046872">
    <property type="term" value="F:metal ion binding"/>
    <property type="evidence" value="ECO:0007669"/>
    <property type="project" value="InterPro"/>
</dbReference>
<dbReference type="PANTHER" id="PTHR43334:SF1">
    <property type="entry name" value="3-HYDROXYPROPIONATE--COA LIGASE [ADP-FORMING]"/>
    <property type="match status" value="1"/>
</dbReference>
<dbReference type="SUPFAM" id="SSF56059">
    <property type="entry name" value="Glutathione synthetase ATP-binding domain-like"/>
    <property type="match status" value="1"/>
</dbReference>
<keyword evidence="2 5" id="KW-0547">Nucleotide-binding</keyword>
<dbReference type="SUPFAM" id="SSF52210">
    <property type="entry name" value="Succinyl-CoA synthetase domains"/>
    <property type="match status" value="2"/>
</dbReference>
<dbReference type="AlphaFoldDB" id="A0A4P6JPJ5"/>
<evidence type="ECO:0000313" key="8">
    <source>
        <dbReference type="EMBL" id="QBD77002.1"/>
    </source>
</evidence>
<dbReference type="Pfam" id="PF13380">
    <property type="entry name" value="CoA_binding_2"/>
    <property type="match status" value="1"/>
</dbReference>
<dbReference type="SMART" id="SM00881">
    <property type="entry name" value="CoA_binding"/>
    <property type="match status" value="1"/>
</dbReference>
<evidence type="ECO:0000256" key="6">
    <source>
        <dbReference type="SAM" id="MobiDB-lite"/>
    </source>
</evidence>
<comment type="similarity">
    <text evidence="4">In the N-terminal section; belongs to the acetate CoA ligase alpha subunit family.</text>
</comment>
<dbReference type="InterPro" id="IPR013815">
    <property type="entry name" value="ATP_grasp_subdomain_1"/>
</dbReference>
<dbReference type="GO" id="GO:0016874">
    <property type="term" value="F:ligase activity"/>
    <property type="evidence" value="ECO:0007669"/>
    <property type="project" value="UniProtKB-KW"/>
</dbReference>
<dbReference type="Gene3D" id="3.30.470.20">
    <property type="entry name" value="ATP-grasp fold, B domain"/>
    <property type="match status" value="1"/>
</dbReference>
<feature type="domain" description="ATP-grasp" evidence="7">
    <location>
        <begin position="525"/>
        <end position="561"/>
    </location>
</feature>
<dbReference type="KEGG" id="kbs:EPA93_13710"/>
<dbReference type="InterPro" id="IPR016102">
    <property type="entry name" value="Succinyl-CoA_synth-like"/>
</dbReference>
<evidence type="ECO:0000256" key="2">
    <source>
        <dbReference type="ARBA" id="ARBA00022741"/>
    </source>
</evidence>
<evidence type="ECO:0000313" key="9">
    <source>
        <dbReference type="Proteomes" id="UP000290365"/>
    </source>
</evidence>
<dbReference type="GO" id="GO:0005524">
    <property type="term" value="F:ATP binding"/>
    <property type="evidence" value="ECO:0007669"/>
    <property type="project" value="UniProtKB-UniRule"/>
</dbReference>
<organism evidence="8 9">
    <name type="scientific">Ktedonosporobacter rubrisoli</name>
    <dbReference type="NCBI Taxonomy" id="2509675"/>
    <lineage>
        <taxon>Bacteria</taxon>
        <taxon>Bacillati</taxon>
        <taxon>Chloroflexota</taxon>
        <taxon>Ktedonobacteria</taxon>
        <taxon>Ktedonobacterales</taxon>
        <taxon>Ktedonosporobacteraceae</taxon>
        <taxon>Ktedonosporobacter</taxon>
    </lineage>
</organism>
<gene>
    <name evidence="8" type="ORF">EPA93_13710</name>
</gene>
<accession>A0A4P6JPJ5</accession>
<evidence type="ECO:0000256" key="3">
    <source>
        <dbReference type="ARBA" id="ARBA00022840"/>
    </source>
</evidence>
<dbReference type="SUPFAM" id="SSF51735">
    <property type="entry name" value="NAD(P)-binding Rossmann-fold domains"/>
    <property type="match status" value="1"/>
</dbReference>
<dbReference type="Proteomes" id="UP000290365">
    <property type="component" value="Chromosome"/>
</dbReference>
<dbReference type="FunFam" id="3.30.1490.20:FF:000020">
    <property type="entry name" value="Protein lysine acetyltransferase"/>
    <property type="match status" value="1"/>
</dbReference>
<dbReference type="InterPro" id="IPR003781">
    <property type="entry name" value="CoA-bd"/>
</dbReference>
<feature type="region of interest" description="Disordered" evidence="6">
    <location>
        <begin position="1"/>
        <end position="23"/>
    </location>
</feature>
<dbReference type="Gene3D" id="3.40.50.720">
    <property type="entry name" value="NAD(P)-binding Rossmann-like Domain"/>
    <property type="match status" value="1"/>
</dbReference>
<dbReference type="PROSITE" id="PS50975">
    <property type="entry name" value="ATP_GRASP"/>
    <property type="match status" value="1"/>
</dbReference>
<sequence length="736" mass="78823">MNSSVLRLQRQKKSSHPAKGDNSMARGIVFSTERLRALFEPRSIALVGASDKSAWSWMIHAGLIQGGFNGKIYYINPRNPVVHGQTTFAHLTDIGEPVDLCYIMVGIEAVLPTIQDMIAAGLHNAIVLTGGFAEQDEHGQALQEEITRLAAQHDLAIIGPNCMGYINITHSIEAMANLPERPILAGSIALISQSGALGALMLNYAHTQNVGLSMLISTGNEAVISVTDVLQYAIEDETTRVIALFMETIREPARFVQLARQAFERGKPIVVLKAGRSEATARVALTHTGALTGNDRVIDAVFRQLGIIRVKSVEELILTANAFAKVGSLPGRRLGIVAISGGACDLAADLAEEAGIALPIFSEQTKNELRTLLPILGPANNPLDVTGAALNDQNLMGNILSTVTRDPELDAVLCLIEPPADETPQSRFVMNILGGIDQALKSSPIPAFMLPLTSNDVRDSGRTFLELTGIPFLSGGIHMLIPALGKLMAWMERYQAAQAKGPEQAVSPLSLTIEALGSWSEYQARELLAKYGIPVIPATLATSAEQAAEAARAIGFPVVLKVVSPDIVHKSDIGGVKLDLQSEEEVRKAFTQLMSNVKAATPAAYIEGVLISALHAEGIDLLVSVIRDATWGQVLTLGIGGIWVEALKDISLRILPVTRDDVRAMLTELQGAKLLAGVRGSKPVKMDKLVEVIYRTAALAHSLKANLELLEINPLRVNGSQIEALDALITWQGAAK</sequence>
<proteinExistence type="inferred from homology"/>
<dbReference type="InterPro" id="IPR032875">
    <property type="entry name" value="Succ_CoA_lig_flav_dom"/>
</dbReference>
<dbReference type="InterPro" id="IPR036291">
    <property type="entry name" value="NAD(P)-bd_dom_sf"/>
</dbReference>
<evidence type="ECO:0000256" key="5">
    <source>
        <dbReference type="PROSITE-ProRule" id="PRU00409"/>
    </source>
</evidence>
<dbReference type="InterPro" id="IPR051538">
    <property type="entry name" value="Acyl-CoA_Synth/Transferase"/>
</dbReference>
<dbReference type="Gene3D" id="3.40.50.261">
    <property type="entry name" value="Succinyl-CoA synthetase domains"/>
    <property type="match status" value="2"/>
</dbReference>
<evidence type="ECO:0000259" key="7">
    <source>
        <dbReference type="PROSITE" id="PS50975"/>
    </source>
</evidence>
<name>A0A4P6JPJ5_KTERU</name>
<dbReference type="Pfam" id="PF13607">
    <property type="entry name" value="Succ_CoA_lig"/>
    <property type="match status" value="1"/>
</dbReference>
<evidence type="ECO:0000256" key="1">
    <source>
        <dbReference type="ARBA" id="ARBA00022598"/>
    </source>
</evidence>